<evidence type="ECO:0000256" key="9">
    <source>
        <dbReference type="ARBA" id="ARBA00049063"/>
    </source>
</evidence>
<dbReference type="PIRSF" id="PIRSF016496">
    <property type="entry name" value="Kin_FomA"/>
    <property type="match status" value="1"/>
</dbReference>
<reference evidence="11 12" key="1">
    <citation type="submission" date="2024-04" db="EMBL/GenBank/DDBJ databases">
        <title>genome sequences of Mucor flavus KT1a and Helicostylum pulchrum KT1b strains isolation_sourced from the surface of a dry-aged beef.</title>
        <authorList>
            <person name="Toyotome T."/>
            <person name="Hosono M."/>
            <person name="Torimaru M."/>
            <person name="Fukuda K."/>
            <person name="Mikami N."/>
        </authorList>
    </citation>
    <scope>NUCLEOTIDE SEQUENCE [LARGE SCALE GENOMIC DNA]</scope>
    <source>
        <strain evidence="11 12">KT1b</strain>
    </source>
</reference>
<keyword evidence="5" id="KW-0547">Nucleotide-binding</keyword>
<dbReference type="InterPro" id="IPR036393">
    <property type="entry name" value="AceGlu_kinase-like_sf"/>
</dbReference>
<comment type="caution">
    <text evidence="11">The sequence shown here is derived from an EMBL/GenBank/DDBJ whole genome shotgun (WGS) entry which is preliminary data.</text>
</comment>
<proteinExistence type="inferred from homology"/>
<dbReference type="PANTHER" id="PTHR43654:SF1">
    <property type="entry name" value="ISOPENTENYL PHOSPHATE KINASE"/>
    <property type="match status" value="1"/>
</dbReference>
<comment type="similarity">
    <text evidence="1">Belongs to the isopentenyl phosphate kinase family.</text>
</comment>
<evidence type="ECO:0000256" key="6">
    <source>
        <dbReference type="ARBA" id="ARBA00022777"/>
    </source>
</evidence>
<feature type="domain" description="Aspartate/glutamate/uridylate kinase" evidence="10">
    <location>
        <begin position="5"/>
        <end position="261"/>
    </location>
</feature>
<dbReference type="Gene3D" id="3.40.1160.10">
    <property type="entry name" value="Acetylglutamate kinase-like"/>
    <property type="match status" value="1"/>
</dbReference>
<dbReference type="InterPro" id="IPR001048">
    <property type="entry name" value="Asp/Glu/Uridylate_kinase"/>
</dbReference>
<evidence type="ECO:0000259" key="10">
    <source>
        <dbReference type="Pfam" id="PF00696"/>
    </source>
</evidence>
<evidence type="ECO:0000256" key="8">
    <source>
        <dbReference type="ARBA" id="ARBA00023229"/>
    </source>
</evidence>
<evidence type="ECO:0000256" key="1">
    <source>
        <dbReference type="ARBA" id="ARBA00010540"/>
    </source>
</evidence>
<dbReference type="Pfam" id="PF00696">
    <property type="entry name" value="AA_kinase"/>
    <property type="match status" value="1"/>
</dbReference>
<evidence type="ECO:0000256" key="3">
    <source>
        <dbReference type="ARBA" id="ARBA00017267"/>
    </source>
</evidence>
<comment type="catalytic activity">
    <reaction evidence="9">
        <text>isopentenyl phosphate + ATP = isopentenyl diphosphate + ADP</text>
        <dbReference type="Rhea" id="RHEA:33963"/>
        <dbReference type="ChEBI" id="CHEBI:30616"/>
        <dbReference type="ChEBI" id="CHEBI:65078"/>
        <dbReference type="ChEBI" id="CHEBI:128769"/>
        <dbReference type="ChEBI" id="CHEBI:456216"/>
        <dbReference type="EC" id="2.7.4.26"/>
    </reaction>
</comment>
<dbReference type="EMBL" id="BAABUJ010000007">
    <property type="protein sequence ID" value="GAA5797229.1"/>
    <property type="molecule type" value="Genomic_DNA"/>
</dbReference>
<keyword evidence="4" id="KW-0808">Transferase</keyword>
<organism evidence="11 12">
    <name type="scientific">Helicostylum pulchrum</name>
    <dbReference type="NCBI Taxonomy" id="562976"/>
    <lineage>
        <taxon>Eukaryota</taxon>
        <taxon>Fungi</taxon>
        <taxon>Fungi incertae sedis</taxon>
        <taxon>Mucoromycota</taxon>
        <taxon>Mucoromycotina</taxon>
        <taxon>Mucoromycetes</taxon>
        <taxon>Mucorales</taxon>
        <taxon>Mucorineae</taxon>
        <taxon>Mucoraceae</taxon>
        <taxon>Helicostylum</taxon>
    </lineage>
</organism>
<evidence type="ECO:0000313" key="11">
    <source>
        <dbReference type="EMBL" id="GAA5797229.1"/>
    </source>
</evidence>
<evidence type="ECO:0000256" key="4">
    <source>
        <dbReference type="ARBA" id="ARBA00022679"/>
    </source>
</evidence>
<evidence type="ECO:0000256" key="7">
    <source>
        <dbReference type="ARBA" id="ARBA00022840"/>
    </source>
</evidence>
<dbReference type="SUPFAM" id="SSF53633">
    <property type="entry name" value="Carbamate kinase-like"/>
    <property type="match status" value="1"/>
</dbReference>
<keyword evidence="8" id="KW-0414">Isoprene biosynthesis</keyword>
<evidence type="ECO:0000256" key="5">
    <source>
        <dbReference type="ARBA" id="ARBA00022741"/>
    </source>
</evidence>
<dbReference type="InterPro" id="IPR024192">
    <property type="entry name" value="Fosfomycin_R_FomA-type"/>
</dbReference>
<evidence type="ECO:0000256" key="2">
    <source>
        <dbReference type="ARBA" id="ARBA00012908"/>
    </source>
</evidence>
<protein>
    <recommendedName>
        <fullName evidence="3">Isopentenyl phosphate kinase</fullName>
        <ecNumber evidence="2">2.7.4.26</ecNumber>
    </recommendedName>
</protein>
<name>A0ABP9XQZ4_9FUNG</name>
<keyword evidence="12" id="KW-1185">Reference proteome</keyword>
<gene>
    <name evidence="11" type="ORF">HPULCUR_002609</name>
</gene>
<dbReference type="Proteomes" id="UP001476247">
    <property type="component" value="Unassembled WGS sequence"/>
</dbReference>
<accession>A0ABP9XQZ4</accession>
<dbReference type="PANTHER" id="PTHR43654">
    <property type="entry name" value="GLUTAMATE 5-KINASE"/>
    <property type="match status" value="1"/>
</dbReference>
<keyword evidence="6" id="KW-0418">Kinase</keyword>
<evidence type="ECO:0000313" key="12">
    <source>
        <dbReference type="Proteomes" id="UP001476247"/>
    </source>
</evidence>
<dbReference type="NCBIfam" id="NF040647">
    <property type="entry name" value="IPPK_Arch"/>
    <property type="match status" value="1"/>
</dbReference>
<keyword evidence="7" id="KW-0067">ATP-binding</keyword>
<dbReference type="EC" id="2.7.4.26" evidence="2"/>
<sequence length="279" mass="30924">MTQKKVIIVKLGGAAITEKRGVCQLSNPQQLEETLDQVETAYWHLTKSGHQLILIHGAGSFGHPQAKQYNLKPGWTTTTPPTPHYLKGFSHIRHCLQSLSQHICSSLESRNVPVLAMSPLDYIQTQDCEQTSTELFQPMAARVRQYLDLGFVPVLHGDAILDGIRGCTILSGDIIMYQLTQLLTVTRCIFITDVCGIYKSDPKQDNSSTSNPLIREILAQEEKEQIQSNGSTIDVTGGMGGKIKWAKKIVLSDNKIDCIICKWGSKEALDMMCLEPIGK</sequence>